<evidence type="ECO:0000313" key="4">
    <source>
        <dbReference type="Proteomes" id="UP000198948"/>
    </source>
</evidence>
<evidence type="ECO:0000256" key="1">
    <source>
        <dbReference type="SAM" id="Phobius"/>
    </source>
</evidence>
<keyword evidence="1" id="KW-0812">Transmembrane</keyword>
<dbReference type="AlphaFoldDB" id="A0A1H9U8N6"/>
<keyword evidence="1" id="KW-1133">Transmembrane helix</keyword>
<keyword evidence="3" id="KW-0808">Transferase</keyword>
<proteinExistence type="predicted"/>
<feature type="domain" description="N-acetyltransferase" evidence="2">
    <location>
        <begin position="1"/>
        <end position="206"/>
    </location>
</feature>
<keyword evidence="1" id="KW-0472">Membrane</keyword>
<dbReference type="SUPFAM" id="SSF55729">
    <property type="entry name" value="Acyl-CoA N-acyltransferases (Nat)"/>
    <property type="match status" value="1"/>
</dbReference>
<dbReference type="PROSITE" id="PS51186">
    <property type="entry name" value="GNAT"/>
    <property type="match status" value="1"/>
</dbReference>
<dbReference type="Proteomes" id="UP000198948">
    <property type="component" value="Unassembled WGS sequence"/>
</dbReference>
<dbReference type="GO" id="GO:0016747">
    <property type="term" value="F:acyltransferase activity, transferring groups other than amino-acyl groups"/>
    <property type="evidence" value="ECO:0007669"/>
    <property type="project" value="InterPro"/>
</dbReference>
<organism evidence="3 4">
    <name type="scientific">Isobaculum melis</name>
    <dbReference type="NCBI Taxonomy" id="142588"/>
    <lineage>
        <taxon>Bacteria</taxon>
        <taxon>Bacillati</taxon>
        <taxon>Bacillota</taxon>
        <taxon>Bacilli</taxon>
        <taxon>Lactobacillales</taxon>
        <taxon>Carnobacteriaceae</taxon>
        <taxon>Isobaculum</taxon>
    </lineage>
</organism>
<name>A0A1H9U8N6_9LACT</name>
<dbReference type="RefSeq" id="WP_092653922.1">
    <property type="nucleotide sequence ID" value="NZ_FOHA01000024.1"/>
</dbReference>
<accession>A0A1H9U8N6</accession>
<dbReference type="CDD" id="cd04301">
    <property type="entry name" value="NAT_SF"/>
    <property type="match status" value="1"/>
</dbReference>
<evidence type="ECO:0000259" key="2">
    <source>
        <dbReference type="PROSITE" id="PS51186"/>
    </source>
</evidence>
<dbReference type="InterPro" id="IPR016181">
    <property type="entry name" value="Acyl_CoA_acyltransferase"/>
</dbReference>
<feature type="transmembrane region" description="Helical" evidence="1">
    <location>
        <begin position="40"/>
        <end position="60"/>
    </location>
</feature>
<evidence type="ECO:0000313" key="3">
    <source>
        <dbReference type="EMBL" id="SES05940.1"/>
    </source>
</evidence>
<dbReference type="Gene3D" id="3.40.630.30">
    <property type="match status" value="1"/>
</dbReference>
<sequence length="209" mass="24641">MEILSINRLSKKQEQEVITLISETWQIDKQISKQADRERVLKLFITVLFLTNNFAFFAVLDHKIVGLIIGKATRHYRITNFLYYGMKMLQQIGFLPFYTQEAKQYLKEYFNISDTQKRLIKQTEKMTNEVSLFAVSPTHQGMGIGKQLMAKAIQQFQSLQIQQFKLFTDTRCSYQFYDKNNFQLQATQKVWLTPQSEETIMLYAKNISC</sequence>
<dbReference type="EMBL" id="FOHA01000024">
    <property type="protein sequence ID" value="SES05940.1"/>
    <property type="molecule type" value="Genomic_DNA"/>
</dbReference>
<dbReference type="OrthoDB" id="2243440at2"/>
<dbReference type="Pfam" id="PF13508">
    <property type="entry name" value="Acetyltransf_7"/>
    <property type="match status" value="1"/>
</dbReference>
<dbReference type="InterPro" id="IPR000182">
    <property type="entry name" value="GNAT_dom"/>
</dbReference>
<keyword evidence="4" id="KW-1185">Reference proteome</keyword>
<gene>
    <name evidence="3" type="ORF">SAMN04488559_12411</name>
</gene>
<protein>
    <submittedName>
        <fullName evidence="3">Acetyltransferase (GNAT) family protein</fullName>
    </submittedName>
</protein>
<reference evidence="3 4" key="1">
    <citation type="submission" date="2016-10" db="EMBL/GenBank/DDBJ databases">
        <authorList>
            <person name="de Groot N.N."/>
        </authorList>
    </citation>
    <scope>NUCLEOTIDE SEQUENCE [LARGE SCALE GENOMIC DNA]</scope>
    <source>
        <strain evidence="3 4">DSM 13760</strain>
    </source>
</reference>